<name>A0A813NNW6_9BILA</name>
<feature type="compositionally biased region" description="Basic residues" evidence="7">
    <location>
        <begin position="144"/>
        <end position="154"/>
    </location>
</feature>
<feature type="region of interest" description="Disordered" evidence="7">
    <location>
        <begin position="132"/>
        <end position="210"/>
    </location>
</feature>
<dbReference type="InterPro" id="IPR005819">
    <property type="entry name" value="H1/H5"/>
</dbReference>
<reference evidence="9" key="1">
    <citation type="submission" date="2021-02" db="EMBL/GenBank/DDBJ databases">
        <authorList>
            <person name="Nowell W R."/>
        </authorList>
    </citation>
    <scope>NUCLEOTIDE SEQUENCE</scope>
    <source>
        <strain evidence="9">Ploen Becks lab</strain>
    </source>
</reference>
<comment type="caution">
    <text evidence="9">The sequence shown here is derived from an EMBL/GenBank/DDBJ whole genome shotgun (WGS) entry which is preliminary data.</text>
</comment>
<dbReference type="InterPro" id="IPR036388">
    <property type="entry name" value="WH-like_DNA-bd_sf"/>
</dbReference>
<dbReference type="PANTHER" id="PTHR11467:SF36">
    <property type="entry name" value="HISTONE 24-RELATED"/>
    <property type="match status" value="1"/>
</dbReference>
<dbReference type="SUPFAM" id="SSF46785">
    <property type="entry name" value="Winged helix' DNA-binding domain"/>
    <property type="match status" value="1"/>
</dbReference>
<feature type="domain" description="H15" evidence="8">
    <location>
        <begin position="27"/>
        <end position="101"/>
    </location>
</feature>
<dbReference type="InterPro" id="IPR005818">
    <property type="entry name" value="Histone_H1/H5_H15"/>
</dbReference>
<dbReference type="GO" id="GO:0003690">
    <property type="term" value="F:double-stranded DNA binding"/>
    <property type="evidence" value="ECO:0007669"/>
    <property type="project" value="TreeGrafter"/>
</dbReference>
<evidence type="ECO:0000259" key="8">
    <source>
        <dbReference type="PROSITE" id="PS51504"/>
    </source>
</evidence>
<keyword evidence="3 6" id="KW-0158">Chromosome</keyword>
<dbReference type="PANTHER" id="PTHR11467">
    <property type="entry name" value="HISTONE H1"/>
    <property type="match status" value="1"/>
</dbReference>
<dbReference type="GO" id="GO:0030261">
    <property type="term" value="P:chromosome condensation"/>
    <property type="evidence" value="ECO:0007669"/>
    <property type="project" value="TreeGrafter"/>
</dbReference>
<comment type="subcellular location">
    <subcellularLocation>
        <location evidence="2">Chromosome</location>
    </subcellularLocation>
    <subcellularLocation>
        <location evidence="1 6">Nucleus</location>
    </subcellularLocation>
</comment>
<dbReference type="EMBL" id="CAJNOC010000282">
    <property type="protein sequence ID" value="CAF0738455.1"/>
    <property type="molecule type" value="Genomic_DNA"/>
</dbReference>
<dbReference type="GO" id="GO:0005634">
    <property type="term" value="C:nucleus"/>
    <property type="evidence" value="ECO:0007669"/>
    <property type="project" value="UniProtKB-SubCell"/>
</dbReference>
<feature type="compositionally biased region" description="Basic residues" evidence="7">
    <location>
        <begin position="175"/>
        <end position="186"/>
    </location>
</feature>
<dbReference type="Gene3D" id="1.10.10.10">
    <property type="entry name" value="Winged helix-like DNA-binding domain superfamily/Winged helix DNA-binding domain"/>
    <property type="match status" value="1"/>
</dbReference>
<dbReference type="FunFam" id="1.10.10.10:FF:000140">
    <property type="entry name" value="Histone H1.0"/>
    <property type="match status" value="1"/>
</dbReference>
<evidence type="ECO:0000313" key="9">
    <source>
        <dbReference type="EMBL" id="CAF0738455.1"/>
    </source>
</evidence>
<accession>A0A813NNW6</accession>
<evidence type="ECO:0000256" key="1">
    <source>
        <dbReference type="ARBA" id="ARBA00004123"/>
    </source>
</evidence>
<dbReference type="Pfam" id="PF00538">
    <property type="entry name" value="Linker_histone"/>
    <property type="match status" value="1"/>
</dbReference>
<evidence type="ECO:0000256" key="4">
    <source>
        <dbReference type="ARBA" id="ARBA00023125"/>
    </source>
</evidence>
<dbReference type="GO" id="GO:0031492">
    <property type="term" value="F:nucleosomal DNA binding"/>
    <property type="evidence" value="ECO:0007669"/>
    <property type="project" value="TreeGrafter"/>
</dbReference>
<dbReference type="PRINTS" id="PR00624">
    <property type="entry name" value="HISTONEH5"/>
</dbReference>
<evidence type="ECO:0000256" key="5">
    <source>
        <dbReference type="ARBA" id="ARBA00023242"/>
    </source>
</evidence>
<dbReference type="GO" id="GO:0045910">
    <property type="term" value="P:negative regulation of DNA recombination"/>
    <property type="evidence" value="ECO:0007669"/>
    <property type="project" value="TreeGrafter"/>
</dbReference>
<comment type="similarity">
    <text evidence="6">Belongs to the histone H1/H5 family.</text>
</comment>
<proteinExistence type="inferred from homology"/>
<gene>
    <name evidence="9" type="ORF">OXX778_LOCUS3257</name>
</gene>
<evidence type="ECO:0000256" key="3">
    <source>
        <dbReference type="ARBA" id="ARBA00022454"/>
    </source>
</evidence>
<dbReference type="GO" id="GO:0006334">
    <property type="term" value="P:nucleosome assembly"/>
    <property type="evidence" value="ECO:0007669"/>
    <property type="project" value="InterPro"/>
</dbReference>
<evidence type="ECO:0000256" key="6">
    <source>
        <dbReference type="RuleBase" id="RU003894"/>
    </source>
</evidence>
<dbReference type="OrthoDB" id="1110759at2759"/>
<dbReference type="InterPro" id="IPR036390">
    <property type="entry name" value="WH_DNA-bd_sf"/>
</dbReference>
<evidence type="ECO:0000256" key="7">
    <source>
        <dbReference type="SAM" id="MobiDB-lite"/>
    </source>
</evidence>
<dbReference type="AlphaFoldDB" id="A0A813NNW6"/>
<feature type="region of interest" description="Disordered" evidence="7">
    <location>
        <begin position="1"/>
        <end position="28"/>
    </location>
</feature>
<dbReference type="Proteomes" id="UP000663879">
    <property type="component" value="Unassembled WGS sequence"/>
</dbReference>
<keyword evidence="10" id="KW-1185">Reference proteome</keyword>
<dbReference type="GO" id="GO:0000786">
    <property type="term" value="C:nucleosome"/>
    <property type="evidence" value="ECO:0007669"/>
    <property type="project" value="InterPro"/>
</dbReference>
<keyword evidence="5 6" id="KW-0539">Nucleus</keyword>
<sequence length="210" mass="22551">MSTQEVAKSPKVAKVAKKTPAKKIPSTHPKFNEMIKAGIEHLKERTGSSRIALLKYIVSTYKLDEKTANVHLKMALKRGVKDGSLKQVKGVGSNGSFKLADGVKKSSEGKKKVVKTTVAKPAVKKVVAKKVVTKKAAPEDKPKKNVKKVVKPKAPKPVAEKPAEPAKPVSEKPKATKTVKAVKKPAVKPAAKTDVKKATKTASKQKAKKN</sequence>
<dbReference type="PROSITE" id="PS51504">
    <property type="entry name" value="H15"/>
    <property type="match status" value="1"/>
</dbReference>
<evidence type="ECO:0000256" key="2">
    <source>
        <dbReference type="ARBA" id="ARBA00004286"/>
    </source>
</evidence>
<organism evidence="9 10">
    <name type="scientific">Brachionus calyciflorus</name>
    <dbReference type="NCBI Taxonomy" id="104777"/>
    <lineage>
        <taxon>Eukaryota</taxon>
        <taxon>Metazoa</taxon>
        <taxon>Spiralia</taxon>
        <taxon>Gnathifera</taxon>
        <taxon>Rotifera</taxon>
        <taxon>Eurotatoria</taxon>
        <taxon>Monogononta</taxon>
        <taxon>Pseudotrocha</taxon>
        <taxon>Ploima</taxon>
        <taxon>Brachionidae</taxon>
        <taxon>Brachionus</taxon>
    </lineage>
</organism>
<dbReference type="CDD" id="cd00073">
    <property type="entry name" value="H15"/>
    <property type="match status" value="1"/>
</dbReference>
<feature type="compositionally biased region" description="Low complexity" evidence="7">
    <location>
        <begin position="1"/>
        <end position="13"/>
    </location>
</feature>
<dbReference type="GO" id="GO:0030527">
    <property type="term" value="F:structural constituent of chromatin"/>
    <property type="evidence" value="ECO:0007669"/>
    <property type="project" value="InterPro"/>
</dbReference>
<keyword evidence="4 6" id="KW-0238">DNA-binding</keyword>
<dbReference type="SMART" id="SM00526">
    <property type="entry name" value="H15"/>
    <property type="match status" value="1"/>
</dbReference>
<protein>
    <recommendedName>
        <fullName evidence="8">H15 domain-containing protein</fullName>
    </recommendedName>
</protein>
<evidence type="ECO:0000313" key="10">
    <source>
        <dbReference type="Proteomes" id="UP000663879"/>
    </source>
</evidence>
<feature type="compositionally biased region" description="Basic and acidic residues" evidence="7">
    <location>
        <begin position="158"/>
        <end position="174"/>
    </location>
</feature>